<sequence>MFTPSYISLVSVRGLHRYRQT</sequence>
<protein>
    <submittedName>
        <fullName evidence="1">Uncharacterized protein</fullName>
    </submittedName>
</protein>
<reference evidence="1" key="2">
    <citation type="journal article" date="2015" name="Fish Shellfish Immunol.">
        <title>Early steps in the European eel (Anguilla anguilla)-Vibrio vulnificus interaction in the gills: Role of the RtxA13 toxin.</title>
        <authorList>
            <person name="Callol A."/>
            <person name="Pajuelo D."/>
            <person name="Ebbesson L."/>
            <person name="Teles M."/>
            <person name="MacKenzie S."/>
            <person name="Amaro C."/>
        </authorList>
    </citation>
    <scope>NUCLEOTIDE SEQUENCE</scope>
</reference>
<dbReference type="EMBL" id="GBXM01062243">
    <property type="protein sequence ID" value="JAH46334.1"/>
    <property type="molecule type" value="Transcribed_RNA"/>
</dbReference>
<dbReference type="AlphaFoldDB" id="A0A0E9SYB7"/>
<evidence type="ECO:0000313" key="1">
    <source>
        <dbReference type="EMBL" id="JAH46334.1"/>
    </source>
</evidence>
<accession>A0A0E9SYB7</accession>
<proteinExistence type="predicted"/>
<reference evidence="1" key="1">
    <citation type="submission" date="2014-11" db="EMBL/GenBank/DDBJ databases">
        <authorList>
            <person name="Amaro Gonzalez C."/>
        </authorList>
    </citation>
    <scope>NUCLEOTIDE SEQUENCE</scope>
</reference>
<name>A0A0E9SYB7_ANGAN</name>
<organism evidence="1">
    <name type="scientific">Anguilla anguilla</name>
    <name type="common">European freshwater eel</name>
    <name type="synonym">Muraena anguilla</name>
    <dbReference type="NCBI Taxonomy" id="7936"/>
    <lineage>
        <taxon>Eukaryota</taxon>
        <taxon>Metazoa</taxon>
        <taxon>Chordata</taxon>
        <taxon>Craniata</taxon>
        <taxon>Vertebrata</taxon>
        <taxon>Euteleostomi</taxon>
        <taxon>Actinopterygii</taxon>
        <taxon>Neopterygii</taxon>
        <taxon>Teleostei</taxon>
        <taxon>Anguilliformes</taxon>
        <taxon>Anguillidae</taxon>
        <taxon>Anguilla</taxon>
    </lineage>
</organism>